<dbReference type="SUPFAM" id="SSF52540">
    <property type="entry name" value="P-loop containing nucleoside triphosphate hydrolases"/>
    <property type="match status" value="1"/>
</dbReference>
<feature type="domain" description="Virulence-associated protein E-like" evidence="1">
    <location>
        <begin position="128"/>
        <end position="345"/>
    </location>
</feature>
<dbReference type="STRING" id="1423796.FC24_GL001010"/>
<dbReference type="PANTHER" id="PTHR34985:SF1">
    <property type="entry name" value="SLR0554 PROTEIN"/>
    <property type="match status" value="1"/>
</dbReference>
<dbReference type="InterPro" id="IPR027417">
    <property type="entry name" value="P-loop_NTPase"/>
</dbReference>
<dbReference type="EMBL" id="AYYI01000026">
    <property type="protein sequence ID" value="KRM98776.1"/>
    <property type="molecule type" value="Genomic_DNA"/>
</dbReference>
<accession>A0A0R2D3Z4</accession>
<organism evidence="2 3">
    <name type="scientific">Loigolactobacillus rennini DSM 20253</name>
    <dbReference type="NCBI Taxonomy" id="1423796"/>
    <lineage>
        <taxon>Bacteria</taxon>
        <taxon>Bacillati</taxon>
        <taxon>Bacillota</taxon>
        <taxon>Bacilli</taxon>
        <taxon>Lactobacillales</taxon>
        <taxon>Lactobacillaceae</taxon>
        <taxon>Loigolactobacillus</taxon>
    </lineage>
</organism>
<dbReference type="PATRIC" id="fig|1423796.3.peg.1031"/>
<comment type="caution">
    <text evidence="2">The sequence shown here is derived from an EMBL/GenBank/DDBJ whole genome shotgun (WGS) entry which is preliminary data.</text>
</comment>
<name>A0A0R2D3Z4_9LACO</name>
<proteinExistence type="predicted"/>
<evidence type="ECO:0000313" key="2">
    <source>
        <dbReference type="EMBL" id="KRM98776.1"/>
    </source>
</evidence>
<evidence type="ECO:0000259" key="1">
    <source>
        <dbReference type="Pfam" id="PF05272"/>
    </source>
</evidence>
<dbReference type="InterPro" id="IPR007936">
    <property type="entry name" value="VapE-like_dom"/>
</dbReference>
<gene>
    <name evidence="2" type="ORF">FC24_GL001010</name>
</gene>
<dbReference type="AlphaFoldDB" id="A0A0R2D3Z4"/>
<dbReference type="PANTHER" id="PTHR34985">
    <property type="entry name" value="SLR0554 PROTEIN"/>
    <property type="match status" value="1"/>
</dbReference>
<keyword evidence="3" id="KW-1185">Reference proteome</keyword>
<protein>
    <submittedName>
        <fullName evidence="2">Virulence-associated E family protein</fullName>
    </submittedName>
</protein>
<evidence type="ECO:0000313" key="3">
    <source>
        <dbReference type="Proteomes" id="UP000051638"/>
    </source>
</evidence>
<sequence>MTLDKEMQRLEKMQSDTVVKMPINFILNQNGNVRTNSIKNIKLVLARDPVLAHTFAYNEFTHEIVVIKDVKNLHIKKGEMRDDYTAAVLGYIEEKYEVLFPQKIFELALTNEAHANSFNPVKDYLEKAYKNWDHEIRAADFLPTFLGVAKSETTTLQTNLFFVGAVAKVYQPIFKFDYVFDLVGGQGAGKTTLLKKMANGWYTDQFTDFKDKDSYANMLRALIVNDDEMTASNNSDFESLKKFISAEILEFRRSYGRHSERRPKSFVMARTTNEVTYLKDKTGERRFLPNLVNKERQILHPVTDLDQETIDQLWGEFVSYYKAGFNFGLTKVQEKMLETNRTEFMYVDAVEEEIDQCLITWPNDFITSADIAIQLGEKNLIANRKLAQKIKYVMDNHPKWGRGFKKDGNIARRGYRRK</sequence>
<dbReference type="Pfam" id="PF05272">
    <property type="entry name" value="VapE-like_dom"/>
    <property type="match status" value="1"/>
</dbReference>
<dbReference type="Proteomes" id="UP000051638">
    <property type="component" value="Unassembled WGS sequence"/>
</dbReference>
<reference evidence="2 3" key="1">
    <citation type="journal article" date="2015" name="Genome Announc.">
        <title>Expanding the biotechnology potential of lactobacilli through comparative genomics of 213 strains and associated genera.</title>
        <authorList>
            <person name="Sun Z."/>
            <person name="Harris H.M."/>
            <person name="McCann A."/>
            <person name="Guo C."/>
            <person name="Argimon S."/>
            <person name="Zhang W."/>
            <person name="Yang X."/>
            <person name="Jeffery I.B."/>
            <person name="Cooney J.C."/>
            <person name="Kagawa T.F."/>
            <person name="Liu W."/>
            <person name="Song Y."/>
            <person name="Salvetti E."/>
            <person name="Wrobel A."/>
            <person name="Rasinkangas P."/>
            <person name="Parkhill J."/>
            <person name="Rea M.C."/>
            <person name="O'Sullivan O."/>
            <person name="Ritari J."/>
            <person name="Douillard F.P."/>
            <person name="Paul Ross R."/>
            <person name="Yang R."/>
            <person name="Briner A.E."/>
            <person name="Felis G.E."/>
            <person name="de Vos W.M."/>
            <person name="Barrangou R."/>
            <person name="Klaenhammer T.R."/>
            <person name="Caufield P.W."/>
            <person name="Cui Y."/>
            <person name="Zhang H."/>
            <person name="O'Toole P.W."/>
        </authorList>
    </citation>
    <scope>NUCLEOTIDE SEQUENCE [LARGE SCALE GENOMIC DNA]</scope>
    <source>
        <strain evidence="2 3">DSM 20253</strain>
    </source>
</reference>